<dbReference type="Pfam" id="PF16197">
    <property type="entry name" value="KAsynt_C_assoc"/>
    <property type="match status" value="1"/>
</dbReference>
<dbReference type="GO" id="GO:0004315">
    <property type="term" value="F:3-oxoacyl-[acyl-carrier-protein] synthase activity"/>
    <property type="evidence" value="ECO:0007669"/>
    <property type="project" value="InterPro"/>
</dbReference>
<feature type="compositionally biased region" description="Low complexity" evidence="7">
    <location>
        <begin position="1706"/>
        <end position="1729"/>
    </location>
</feature>
<feature type="region of interest" description="Disordered" evidence="7">
    <location>
        <begin position="803"/>
        <end position="824"/>
    </location>
</feature>
<evidence type="ECO:0000256" key="1">
    <source>
        <dbReference type="ARBA" id="ARBA00005179"/>
    </source>
</evidence>
<evidence type="ECO:0000259" key="8">
    <source>
        <dbReference type="PROSITE" id="PS50075"/>
    </source>
</evidence>
<dbReference type="InterPro" id="IPR036736">
    <property type="entry name" value="ACP-like_sf"/>
</dbReference>
<sequence length="1843" mass="202252">MASAYPSAVVCGSQTPPPSRDFLQRIQSNVKDPKLKELAKAVDDLPRFWSHLVEVKPVLSQVDDEPLKKLKDWATADECLLEIPEGLPNILMAPLTVIIHLVQYLRFVLSLDADDSQEDRHQRILHSICKGGFQGLCTGFLSAAALACSGSERDIWCNATVALRLATCVGAYVDLDRLMHGSTGSYTCVIIHWEDSSGKDRVTDVLKQHPGVYTSVELDDRSITVTARLSEVSSLRADLEAQNAKVTKIPVNGRYHSKTHAGILQDLLELCETEGSLRFPIIDTPLVPLRNNTTGGLITSAEKLHELALKCVLTEPADWLSTMTETVSSFISQSEKAERPLILELGLVSCLPRSLTASASLQVFSPPLTSTVSPKEEKSSMTEEGHYHYPEHSIAVIGAACKFAGAEAMHQFWDLIQSGGTKIGDLPEGRIAISNSWRKVPQERPLRGNFLSNADHFDHGLFGVSPREATYMDPQQRIALHVAYQAVESSEYFGNSARDKNIGCYVGVGGSDYDHNVGSHAPTAFSFTGTARAFVSGRISHYFGWTGPSMTIDTACSSSAVAIHQACKDIRMGECSMALAGGVNIISCPNMQQNLAAARFLSPTGPCRPFDASADGYCRGEGCGFVMLKKLSCAVADNDDILGVIVGSAVNHCDGNEAITVPTSHSQVNLYRKALSLAAMQPKDITYVEAHGTGTPRGDPVECRSIRQVFGGSTLHFGSVKANIGHAEAASGIAGLLKVLLMIRNQRIPPQANFTTLNASIPPLESDNMSIPTNDLEWKATFRVACINNYGAAGNNAAVIVCQPPTKRPRPESSAGNNDRPQLSRYPFLISGQSERSLKMYCTALSRWLENTHAPLSHIAFNVARRQNRTLRHRIIFDASSRSDLNSILGEKSRPHEQLSSPSPKPKPVVLVFAGQTGNIVYLHKAAYEGSSLLRSHIDQCDGILRKLGYSGLIPFLFGQQPIEDVVLLHCLFFSLQYACAAAWIDAGLPVKRVIGHSIGQFTAMCISGVTTLTDTLKLVAGRARLIQQKWGKQRGCMLAVEVGRQGALELVRSVQDHRIEIACFNGARNHVLVGTEGAIQTIEAKTSLKTRKLKTTHGFHSELVDSLLDDYMVLARSITYATPNIPVETCSMGASWKEFTPEMVVRHSREAVYFFDAISRVDEELGPCTWVEGGAGSRGIALVKCALGTKSSSGHSFHRLQLDSREPLASLAETTLQMWNEGLDVQFWLYHTIEKTTFDSYDVPGYQFEETAYWLSCSDQARQSDSEREKIISDQEKPLVSLLRYEDSRREQREWHFEINHSHPDFSRYLNGREVLGEALCPVSVFVELATQAVAICGGHECSMASTRVQVLDLEIHNPLGRAPGVRVGLRLKHVGSCKRGFSIISEKDAQSICHATGTISLQQERHGKSKMGSQWSAIQRVIGYSHIQNILNDPSAISMKGSLIYKILEKVAEYEPCYRGIKAMTIKDTAAVAQLEMPVIDRNNSEIAVCNLMDQFALIAEVQALCRDDCKRDDVFICSGVSELATFKCLQSETGPWTVYTRQTRRGSRELVCDTFVFDSTNKTLIAAILGARFIRITISSLQGIVKRAGLNSPTSEPSVKKAEELYQPAIESCRPSHDSDVSNTLPILSRLLHEITGIPPSEVSASTLLVEAGVDSLAATELENRVQEVFNLHRPVSLYERQFDVGTLCREIQTQRDDRLARASRTTTATRNTSSSLGRRTSSTESLSDDAEARPFRESDAVLAQLSRMLSQSFNITESILPETELRSLGLDSLVAVELESDLEEAFGLKVDLMRLSPELTMGELARLILASKPQTSRHMAPSIVDSGQMTEPESQTYFG</sequence>
<dbReference type="PROSITE" id="PS00606">
    <property type="entry name" value="KS3_1"/>
    <property type="match status" value="1"/>
</dbReference>
<keyword evidence="5" id="KW-0511">Multifunctional enzyme</keyword>
<dbReference type="SUPFAM" id="SSF53901">
    <property type="entry name" value="Thiolase-like"/>
    <property type="match status" value="1"/>
</dbReference>
<dbReference type="PANTHER" id="PTHR43775:SF21">
    <property type="entry name" value="NON-REDUCING POLYKETIDE SYNTHASE AUSA-RELATED"/>
    <property type="match status" value="1"/>
</dbReference>
<dbReference type="InterPro" id="IPR032821">
    <property type="entry name" value="PKS_assoc"/>
</dbReference>
<dbReference type="InterPro" id="IPR016036">
    <property type="entry name" value="Malonyl_transacylase_ACP-bd"/>
</dbReference>
<evidence type="ECO:0000256" key="3">
    <source>
        <dbReference type="ARBA" id="ARBA00022553"/>
    </source>
</evidence>
<dbReference type="SMART" id="SM00827">
    <property type="entry name" value="PKS_AT"/>
    <property type="match status" value="1"/>
</dbReference>
<keyword evidence="12" id="KW-1185">Reference proteome</keyword>
<dbReference type="InterPro" id="IPR042104">
    <property type="entry name" value="PKS_dehydratase_sf"/>
</dbReference>
<dbReference type="EMBL" id="NKHU02000106">
    <property type="protein sequence ID" value="RHZ54854.1"/>
    <property type="molecule type" value="Genomic_DNA"/>
</dbReference>
<dbReference type="OrthoDB" id="429813at2759"/>
<dbReference type="GO" id="GO:0031177">
    <property type="term" value="F:phosphopantetheine binding"/>
    <property type="evidence" value="ECO:0007669"/>
    <property type="project" value="InterPro"/>
</dbReference>
<dbReference type="InterPro" id="IPR020841">
    <property type="entry name" value="PKS_Beta-ketoAc_synthase_dom"/>
</dbReference>
<dbReference type="InterPro" id="IPR009081">
    <property type="entry name" value="PP-bd_ACP"/>
</dbReference>
<comment type="pathway">
    <text evidence="1">Secondary metabolite biosynthesis.</text>
</comment>
<protein>
    <recommendedName>
        <fullName evidence="13">Carrier domain-containing protein</fullName>
    </recommendedName>
</protein>
<evidence type="ECO:0000313" key="12">
    <source>
        <dbReference type="Proteomes" id="UP000215305"/>
    </source>
</evidence>
<dbReference type="PROSITE" id="PS52004">
    <property type="entry name" value="KS3_2"/>
    <property type="match status" value="1"/>
</dbReference>
<keyword evidence="4" id="KW-0808">Transferase</keyword>
<dbReference type="Gene3D" id="3.40.47.10">
    <property type="match status" value="1"/>
</dbReference>
<organism evidence="11 12">
    <name type="scientific">Aspergillus thermomutatus</name>
    <name type="common">Neosartorya pseudofischeri</name>
    <dbReference type="NCBI Taxonomy" id="41047"/>
    <lineage>
        <taxon>Eukaryota</taxon>
        <taxon>Fungi</taxon>
        <taxon>Dikarya</taxon>
        <taxon>Ascomycota</taxon>
        <taxon>Pezizomycotina</taxon>
        <taxon>Eurotiomycetes</taxon>
        <taxon>Eurotiomycetidae</taxon>
        <taxon>Eurotiales</taxon>
        <taxon>Aspergillaceae</taxon>
        <taxon>Aspergillus</taxon>
        <taxon>Aspergillus subgen. Fumigati</taxon>
    </lineage>
</organism>
<dbReference type="SUPFAM" id="SSF52151">
    <property type="entry name" value="FabD/lysophospholipase-like"/>
    <property type="match status" value="1"/>
</dbReference>
<evidence type="ECO:0000313" key="11">
    <source>
        <dbReference type="EMBL" id="RHZ54854.1"/>
    </source>
</evidence>
<dbReference type="SUPFAM" id="SSF47336">
    <property type="entry name" value="ACP-like"/>
    <property type="match status" value="2"/>
</dbReference>
<dbReference type="InterPro" id="IPR032088">
    <property type="entry name" value="SAT"/>
</dbReference>
<dbReference type="VEuPathDB" id="FungiDB:CDV56_105860"/>
<dbReference type="GO" id="GO:0044550">
    <property type="term" value="P:secondary metabolite biosynthetic process"/>
    <property type="evidence" value="ECO:0007669"/>
    <property type="project" value="UniProtKB-ARBA"/>
</dbReference>
<dbReference type="GO" id="GO:0006633">
    <property type="term" value="P:fatty acid biosynthetic process"/>
    <property type="evidence" value="ECO:0007669"/>
    <property type="project" value="InterPro"/>
</dbReference>
<evidence type="ECO:0008006" key="13">
    <source>
        <dbReference type="Google" id="ProtNLM"/>
    </source>
</evidence>
<dbReference type="PROSITE" id="PS52019">
    <property type="entry name" value="PKS_MFAS_DH"/>
    <property type="match status" value="1"/>
</dbReference>
<dbReference type="InterPro" id="IPR018201">
    <property type="entry name" value="Ketoacyl_synth_AS"/>
</dbReference>
<dbReference type="RefSeq" id="XP_026614120.1">
    <property type="nucleotide sequence ID" value="XM_026759479.1"/>
</dbReference>
<evidence type="ECO:0000259" key="10">
    <source>
        <dbReference type="PROSITE" id="PS52019"/>
    </source>
</evidence>
<keyword evidence="3" id="KW-0597">Phosphoprotein</keyword>
<gene>
    <name evidence="11" type="ORF">CDV56_105860</name>
</gene>
<feature type="region of interest" description="C-terminal hotdog fold" evidence="6">
    <location>
        <begin position="1438"/>
        <end position="1585"/>
    </location>
</feature>
<dbReference type="PANTHER" id="PTHR43775">
    <property type="entry name" value="FATTY ACID SYNTHASE"/>
    <property type="match status" value="1"/>
</dbReference>
<accession>A0A397GZG2</accession>
<evidence type="ECO:0000256" key="7">
    <source>
        <dbReference type="SAM" id="MobiDB-lite"/>
    </source>
</evidence>
<feature type="domain" description="Carrier" evidence="8">
    <location>
        <begin position="1740"/>
        <end position="1816"/>
    </location>
</feature>
<dbReference type="InterPro" id="IPR016039">
    <property type="entry name" value="Thiolase-like"/>
</dbReference>
<evidence type="ECO:0000256" key="2">
    <source>
        <dbReference type="ARBA" id="ARBA00022450"/>
    </source>
</evidence>
<dbReference type="SMART" id="SM00823">
    <property type="entry name" value="PKS_PP"/>
    <property type="match status" value="2"/>
</dbReference>
<dbReference type="SMART" id="SM00825">
    <property type="entry name" value="PKS_KS"/>
    <property type="match status" value="1"/>
</dbReference>
<dbReference type="InterPro" id="IPR014031">
    <property type="entry name" value="Ketoacyl_synth_C"/>
</dbReference>
<dbReference type="Pfam" id="PF00698">
    <property type="entry name" value="Acyl_transf_1"/>
    <property type="match status" value="1"/>
</dbReference>
<feature type="region of interest" description="N-terminal hotdog fold" evidence="6">
    <location>
        <begin position="1278"/>
        <end position="1408"/>
    </location>
</feature>
<dbReference type="Pfam" id="PF00550">
    <property type="entry name" value="PP-binding"/>
    <property type="match status" value="2"/>
</dbReference>
<dbReference type="InterPro" id="IPR049900">
    <property type="entry name" value="PKS_mFAS_DH"/>
</dbReference>
<feature type="domain" description="Carrier" evidence="8">
    <location>
        <begin position="1625"/>
        <end position="1699"/>
    </location>
</feature>
<comment type="caution">
    <text evidence="6">Lacks conserved residue(s) required for the propagation of feature annotation.</text>
</comment>
<dbReference type="SUPFAM" id="SSF55048">
    <property type="entry name" value="Probable ACP-binding domain of malonyl-CoA ACP transacylase"/>
    <property type="match status" value="1"/>
</dbReference>
<dbReference type="InterPro" id="IPR050091">
    <property type="entry name" value="PKS_NRPS_Biosynth_Enz"/>
</dbReference>
<dbReference type="Pfam" id="PF00109">
    <property type="entry name" value="ketoacyl-synt"/>
    <property type="match status" value="1"/>
</dbReference>
<feature type="region of interest" description="Disordered" evidence="7">
    <location>
        <begin position="1699"/>
        <end position="1737"/>
    </location>
</feature>
<dbReference type="Proteomes" id="UP000215305">
    <property type="component" value="Unassembled WGS sequence"/>
</dbReference>
<reference evidence="11" key="1">
    <citation type="submission" date="2018-08" db="EMBL/GenBank/DDBJ databases">
        <title>Draft genome sequence of azole-resistant Aspergillus thermomutatus (Neosartorya pseudofischeri) strain HMR AF 39, isolated from a human nasal aspirate.</title>
        <authorList>
            <person name="Parent-Michaud M."/>
            <person name="Dufresne P.J."/>
            <person name="Fournier E."/>
            <person name="Martineau C."/>
            <person name="Moreira S."/>
            <person name="Perkins V."/>
            <person name="De Repentigny L."/>
            <person name="Dufresne S.F."/>
        </authorList>
    </citation>
    <scope>NUCLEOTIDE SEQUENCE [LARGE SCALE GENOMIC DNA]</scope>
    <source>
        <strain evidence="11">HMR AF 39</strain>
    </source>
</reference>
<proteinExistence type="predicted"/>
<evidence type="ECO:0000256" key="6">
    <source>
        <dbReference type="PROSITE-ProRule" id="PRU01363"/>
    </source>
</evidence>
<dbReference type="GO" id="GO:0004312">
    <property type="term" value="F:fatty acid synthase activity"/>
    <property type="evidence" value="ECO:0007669"/>
    <property type="project" value="TreeGrafter"/>
</dbReference>
<dbReference type="InterPro" id="IPR001227">
    <property type="entry name" value="Ac_transferase_dom_sf"/>
</dbReference>
<evidence type="ECO:0000259" key="9">
    <source>
        <dbReference type="PROSITE" id="PS52004"/>
    </source>
</evidence>
<dbReference type="Gene3D" id="3.10.129.110">
    <property type="entry name" value="Polyketide synthase dehydratase"/>
    <property type="match status" value="1"/>
</dbReference>
<dbReference type="Gene3D" id="3.40.366.10">
    <property type="entry name" value="Malonyl-Coenzyme A Acyl Carrier Protein, domain 2"/>
    <property type="match status" value="2"/>
</dbReference>
<feature type="domain" description="Ketosynthase family 3 (KS3)" evidence="9">
    <location>
        <begin position="391"/>
        <end position="803"/>
    </location>
</feature>
<dbReference type="InterPro" id="IPR020806">
    <property type="entry name" value="PKS_PP-bd"/>
</dbReference>
<dbReference type="PROSITE" id="PS50075">
    <property type="entry name" value="CARRIER"/>
    <property type="match status" value="2"/>
</dbReference>
<evidence type="ECO:0000256" key="5">
    <source>
        <dbReference type="ARBA" id="ARBA00023268"/>
    </source>
</evidence>
<dbReference type="STRING" id="41047.A0A397GZG2"/>
<feature type="domain" description="PKS/mFAS DH" evidence="10">
    <location>
        <begin position="1278"/>
        <end position="1585"/>
    </location>
</feature>
<dbReference type="Gene3D" id="1.10.1200.10">
    <property type="entry name" value="ACP-like"/>
    <property type="match status" value="2"/>
</dbReference>
<dbReference type="InterPro" id="IPR014043">
    <property type="entry name" value="Acyl_transferase_dom"/>
</dbReference>
<dbReference type="Pfam" id="PF02801">
    <property type="entry name" value="Ketoacyl-synt_C"/>
    <property type="match status" value="1"/>
</dbReference>
<dbReference type="InterPro" id="IPR016035">
    <property type="entry name" value="Acyl_Trfase/lysoPLipase"/>
</dbReference>
<name>A0A397GZG2_ASPTH</name>
<dbReference type="GeneID" id="38127834"/>
<dbReference type="InterPro" id="IPR014030">
    <property type="entry name" value="Ketoacyl_synth_N"/>
</dbReference>
<keyword evidence="2" id="KW-0596">Phosphopantetheine</keyword>
<evidence type="ECO:0000256" key="4">
    <source>
        <dbReference type="ARBA" id="ARBA00022679"/>
    </source>
</evidence>
<dbReference type="CDD" id="cd00833">
    <property type="entry name" value="PKS"/>
    <property type="match status" value="1"/>
</dbReference>
<comment type="caution">
    <text evidence="11">The sequence shown here is derived from an EMBL/GenBank/DDBJ whole genome shotgun (WGS) entry which is preliminary data.</text>
</comment>
<dbReference type="Gene3D" id="3.30.70.3290">
    <property type="match status" value="1"/>
</dbReference>
<dbReference type="Pfam" id="PF16073">
    <property type="entry name" value="SAT"/>
    <property type="match status" value="1"/>
</dbReference>